<name>A0A9X4RVM2_9FLAO</name>
<evidence type="ECO:0000313" key="2">
    <source>
        <dbReference type="EMBL" id="MDG4944862.1"/>
    </source>
</evidence>
<dbReference type="EC" id="5.2.1.8" evidence="2"/>
<dbReference type="RefSeq" id="WP_304419616.1">
    <property type="nucleotide sequence ID" value="NZ_JANCMU010000001.1"/>
</dbReference>
<protein>
    <submittedName>
        <fullName evidence="2">Trigger factor</fullName>
        <ecNumber evidence="2">5.2.1.8</ecNumber>
    </submittedName>
</protein>
<dbReference type="PIRSF" id="PIRSF003095">
    <property type="entry name" value="Trigger_factor"/>
    <property type="match status" value="1"/>
</dbReference>
<dbReference type="InterPro" id="IPR027304">
    <property type="entry name" value="Trigger_fact/SurA_dom_sf"/>
</dbReference>
<dbReference type="SUPFAM" id="SSF109998">
    <property type="entry name" value="Triger factor/SurA peptide-binding domain-like"/>
    <property type="match status" value="1"/>
</dbReference>
<evidence type="ECO:0000259" key="1">
    <source>
        <dbReference type="Pfam" id="PF05697"/>
    </source>
</evidence>
<dbReference type="PANTHER" id="PTHR30560:SF3">
    <property type="entry name" value="TRIGGER FACTOR-LIKE PROTEIN TIG, CHLOROPLASTIC"/>
    <property type="match status" value="1"/>
</dbReference>
<dbReference type="GO" id="GO:0051083">
    <property type="term" value="P:'de novo' cotranslational protein folding"/>
    <property type="evidence" value="ECO:0007669"/>
    <property type="project" value="TreeGrafter"/>
</dbReference>
<gene>
    <name evidence="2" type="primary">tig</name>
    <name evidence="2" type="ORF">NMK71_00395</name>
</gene>
<dbReference type="Pfam" id="PF05697">
    <property type="entry name" value="Trigger_N"/>
    <property type="match status" value="1"/>
</dbReference>
<organism evidence="2 3">
    <name type="scientific">Profundicola chukchiensis</name>
    <dbReference type="NCBI Taxonomy" id="2961959"/>
    <lineage>
        <taxon>Bacteria</taxon>
        <taxon>Pseudomonadati</taxon>
        <taxon>Bacteroidota</taxon>
        <taxon>Flavobacteriia</taxon>
        <taxon>Flavobacteriales</taxon>
        <taxon>Weeksellaceae</taxon>
        <taxon>Profundicola</taxon>
    </lineage>
</organism>
<dbReference type="AlphaFoldDB" id="A0A9X4RVM2"/>
<dbReference type="InterPro" id="IPR005215">
    <property type="entry name" value="Trig_fac"/>
</dbReference>
<dbReference type="Proteomes" id="UP001152599">
    <property type="component" value="Unassembled WGS sequence"/>
</dbReference>
<feature type="domain" description="Trigger factor ribosome-binding bacterial" evidence="1">
    <location>
        <begin position="1"/>
        <end position="144"/>
    </location>
</feature>
<reference evidence="2" key="1">
    <citation type="submission" date="2022-07" db="EMBL/GenBank/DDBJ databases">
        <title>Description and genome-wide analysis of Profundicola chukchiensis gen. nov., sp. nov., marine bacteria isolated from bottom sediments of the Chukchi Sea.</title>
        <authorList>
            <person name="Romanenko L."/>
            <person name="Otstavnykh N."/>
            <person name="Kurilenko V."/>
            <person name="Eremeev V."/>
            <person name="Velansky P."/>
            <person name="Mikhailov V."/>
            <person name="Isaeva M."/>
        </authorList>
    </citation>
    <scope>NUCLEOTIDE SEQUENCE</scope>
    <source>
        <strain evidence="2">KMM 9713</strain>
    </source>
</reference>
<dbReference type="InterPro" id="IPR037041">
    <property type="entry name" value="Trigger_fac_C_sf"/>
</dbReference>
<keyword evidence="3" id="KW-1185">Reference proteome</keyword>
<dbReference type="InterPro" id="IPR008881">
    <property type="entry name" value="Trigger_fac_ribosome-bd_bac"/>
</dbReference>
<dbReference type="GO" id="GO:0015031">
    <property type="term" value="P:protein transport"/>
    <property type="evidence" value="ECO:0007669"/>
    <property type="project" value="InterPro"/>
</dbReference>
<dbReference type="GO" id="GO:0043335">
    <property type="term" value="P:protein unfolding"/>
    <property type="evidence" value="ECO:0007669"/>
    <property type="project" value="TreeGrafter"/>
</dbReference>
<dbReference type="EMBL" id="JANCMU010000001">
    <property type="protein sequence ID" value="MDG4944862.1"/>
    <property type="molecule type" value="Genomic_DNA"/>
</dbReference>
<dbReference type="GO" id="GO:0044183">
    <property type="term" value="F:protein folding chaperone"/>
    <property type="evidence" value="ECO:0007669"/>
    <property type="project" value="TreeGrafter"/>
</dbReference>
<keyword evidence="2" id="KW-0413">Isomerase</keyword>
<accession>A0A9X4RVM2</accession>
<dbReference type="NCBIfam" id="TIGR00115">
    <property type="entry name" value="tig"/>
    <property type="match status" value="1"/>
</dbReference>
<dbReference type="Gene3D" id="3.30.70.1050">
    <property type="entry name" value="Trigger factor ribosome-binding domain"/>
    <property type="match status" value="1"/>
</dbReference>
<comment type="caution">
    <text evidence="2">The sequence shown here is derived from an EMBL/GenBank/DDBJ whole genome shotgun (WGS) entry which is preliminary data.</text>
</comment>
<dbReference type="InterPro" id="IPR036611">
    <property type="entry name" value="Trigger_fac_ribosome-bd_sf"/>
</dbReference>
<dbReference type="GO" id="GO:0003755">
    <property type="term" value="F:peptidyl-prolyl cis-trans isomerase activity"/>
    <property type="evidence" value="ECO:0007669"/>
    <property type="project" value="UniProtKB-EC"/>
</dbReference>
<evidence type="ECO:0000313" key="3">
    <source>
        <dbReference type="Proteomes" id="UP001152599"/>
    </source>
</evidence>
<sequence>MNFTQSQIDDLNAVLTVTVEKADYADKVAADLKNYRKNANVPGFRKGQVPMSMIKKQYEMPLIYEEVNKLLQSGVEDYLRENKIDILGQPLPKADENFSWEADELNFSFDLGLAPQFEVDLEKVEIPYHKIEVSEEDVDKYVDNFALRYGKMSAADEVKEGAVLKGVFHEVGEDGEVAEGGEHYHSTLRFDDLKAKDAFEGKKVEDKITVASKDLYEDENLLAETLGLEEAGDFDKTLQFKINEIVNQEKAAIDQDLFDKVYGEGEVDSEEAFRAKVKEEAEKMYEGEADRVMLSAVLMDLVENSSFDLPDEFLKKWLKFNSEQPKTDEEVEKIYNEAKKGMRYQLIEGKIADKFEIEVKQDDILDQAVKMIKQQMQMYGISNPEMDDNQLKQIAMSSLQNENEYKRLADQVFAEKMLAVVKDKVKLVEKTVSFDEFVEEVKKQNEKAEA</sequence>
<dbReference type="PANTHER" id="PTHR30560">
    <property type="entry name" value="TRIGGER FACTOR CHAPERONE AND PEPTIDYL-PROLYL CIS/TRANS ISOMERASE"/>
    <property type="match status" value="1"/>
</dbReference>
<dbReference type="SUPFAM" id="SSF102735">
    <property type="entry name" value="Trigger factor ribosome-binding domain"/>
    <property type="match status" value="1"/>
</dbReference>
<proteinExistence type="predicted"/>
<dbReference type="GO" id="GO:0043022">
    <property type="term" value="F:ribosome binding"/>
    <property type="evidence" value="ECO:0007669"/>
    <property type="project" value="TreeGrafter"/>
</dbReference>
<dbReference type="Gene3D" id="1.10.3120.10">
    <property type="entry name" value="Trigger factor, C-terminal domain"/>
    <property type="match status" value="1"/>
</dbReference>